<evidence type="ECO:0000256" key="4">
    <source>
        <dbReference type="ARBA" id="ARBA00022801"/>
    </source>
</evidence>
<dbReference type="Proteomes" id="UP001243717">
    <property type="component" value="Unassembled WGS sequence"/>
</dbReference>
<evidence type="ECO:0000256" key="6">
    <source>
        <dbReference type="ARBA" id="ARBA00022975"/>
    </source>
</evidence>
<dbReference type="PANTHER" id="PTHR43668">
    <property type="entry name" value="ALLANTOINASE"/>
    <property type="match status" value="1"/>
</dbReference>
<feature type="domain" description="Dihydroorotase catalytic" evidence="9">
    <location>
        <begin position="53"/>
        <end position="238"/>
    </location>
</feature>
<evidence type="ECO:0000313" key="11">
    <source>
        <dbReference type="Proteomes" id="UP001243717"/>
    </source>
</evidence>
<feature type="binding site" evidence="7">
    <location>
        <begin position="325"/>
        <end position="326"/>
    </location>
    <ligand>
        <name>substrate</name>
    </ligand>
</feature>
<evidence type="ECO:0000256" key="5">
    <source>
        <dbReference type="ARBA" id="ARBA00022833"/>
    </source>
</evidence>
<dbReference type="PANTHER" id="PTHR43668:SF2">
    <property type="entry name" value="ALLANTOINASE"/>
    <property type="match status" value="1"/>
</dbReference>
<evidence type="ECO:0000256" key="1">
    <source>
        <dbReference type="ARBA" id="ARBA00002368"/>
    </source>
</evidence>
<gene>
    <name evidence="7" type="primary">pyrC</name>
    <name evidence="10" type="ORF">QEH59_12120</name>
</gene>
<dbReference type="RefSeq" id="WP_308985635.1">
    <property type="nucleotide sequence ID" value="NZ_JARXIC010000020.1"/>
</dbReference>
<dbReference type="Gene3D" id="2.30.40.10">
    <property type="entry name" value="Urease, subunit C, domain 1"/>
    <property type="match status" value="1"/>
</dbReference>
<proteinExistence type="inferred from homology"/>
<feature type="binding site" evidence="7">
    <location>
        <position position="62"/>
    </location>
    <ligand>
        <name>Zn(2+)</name>
        <dbReference type="ChEBI" id="CHEBI:29105"/>
        <label>1</label>
    </ligand>
</feature>
<dbReference type="NCBIfam" id="TIGR00857">
    <property type="entry name" value="pyrC_multi"/>
    <property type="match status" value="1"/>
</dbReference>
<evidence type="ECO:0000256" key="2">
    <source>
        <dbReference type="ARBA" id="ARBA00010286"/>
    </source>
</evidence>
<dbReference type="GO" id="GO:0004151">
    <property type="term" value="F:dihydroorotase activity"/>
    <property type="evidence" value="ECO:0007669"/>
    <property type="project" value="UniProtKB-EC"/>
</dbReference>
<comment type="pathway">
    <text evidence="7">Pyrimidine metabolism; UMP biosynthesis via de novo pathway; (S)-dihydroorotate from bicarbonate: step 3/3.</text>
</comment>
<dbReference type="InterPro" id="IPR050138">
    <property type="entry name" value="DHOase/Allantoinase_Hydrolase"/>
</dbReference>
<feature type="binding site" evidence="7">
    <location>
        <position position="96"/>
    </location>
    <ligand>
        <name>substrate</name>
    </ligand>
</feature>
<dbReference type="SUPFAM" id="SSF51338">
    <property type="entry name" value="Composite domain of metallo-dependent hydrolases"/>
    <property type="match status" value="1"/>
</dbReference>
<dbReference type="InterPro" id="IPR032466">
    <property type="entry name" value="Metal_Hydrolase"/>
</dbReference>
<comment type="caution">
    <text evidence="10">The sequence shown here is derived from an EMBL/GenBank/DDBJ whole genome shotgun (WGS) entry which is preliminary data.</text>
</comment>
<comment type="function">
    <text evidence="1 7">Catalyzes the reversible cyclization of carbamoyl aspartate to dihydroorotate.</text>
</comment>
<dbReference type="Gene3D" id="3.20.20.140">
    <property type="entry name" value="Metal-dependent hydrolases"/>
    <property type="match status" value="1"/>
</dbReference>
<dbReference type="PROSITE" id="PS00482">
    <property type="entry name" value="DIHYDROOROTASE_1"/>
    <property type="match status" value="1"/>
</dbReference>
<keyword evidence="5 7" id="KW-0862">Zinc</keyword>
<sequence>MTNILWIQNGRVIDPANQRDAAGDVFAVDGKIVASLNEAQQAEATVIDAKGLVVAPGLVDIHVHFRDPGQTHKEDIRSGSKAAAAGGFTSVVCMPNTSPVCDNAGTIQRIMDKVAREAVVRVYPTGCLTVGMQGEQLAPTGQLKKAGVVAMTDDGQCVQSNEIMRRAVEYAKMFDLPIMDHCQDASLTEGAMMNEGEWSLRLGLQGWPKAAEDIIVARNVILAELTGTHIHMQHISSASSVDILRRAIHRGVSVSGEVSPHHIEFTDADLHDYDTVFKMNPPLRTDADREALIEGLIDGTLCCIATDHAPHSPTEKDQEFDYAPFGVIGLENSLASCLTTLYHSKRLGLSEVIALMTHKGAELCKLNAGTLSIGAPADICLFDPDESWTVDANQFFSKSRNCPWHGKSLKGVVKATYVGGQQVFDGTSITI</sequence>
<feature type="binding site" evidence="7">
    <location>
        <position position="311"/>
    </location>
    <ligand>
        <name>substrate</name>
    </ligand>
</feature>
<protein>
    <recommendedName>
        <fullName evidence="7">Dihydroorotase</fullName>
        <shortName evidence="7">DHOase</shortName>
        <ecNumber evidence="7">3.5.2.3</ecNumber>
    </recommendedName>
</protein>
<evidence type="ECO:0000256" key="7">
    <source>
        <dbReference type="HAMAP-Rule" id="MF_00220"/>
    </source>
</evidence>
<feature type="active site" evidence="7">
    <location>
        <position position="307"/>
    </location>
</feature>
<feature type="binding site" evidence="7">
    <location>
        <position position="64"/>
    </location>
    <ligand>
        <name>Zn(2+)</name>
        <dbReference type="ChEBI" id="CHEBI:29105"/>
        <label>1</label>
    </ligand>
</feature>
<evidence type="ECO:0000259" key="8">
    <source>
        <dbReference type="Pfam" id="PF07969"/>
    </source>
</evidence>
<evidence type="ECO:0000313" key="10">
    <source>
        <dbReference type="EMBL" id="MDQ8195176.1"/>
    </source>
</evidence>
<evidence type="ECO:0000259" key="9">
    <source>
        <dbReference type="Pfam" id="PF12890"/>
    </source>
</evidence>
<feature type="binding site" evidence="7">
    <location>
        <position position="181"/>
    </location>
    <ligand>
        <name>Zn(2+)</name>
        <dbReference type="ChEBI" id="CHEBI:29105"/>
        <label>2</label>
    </ligand>
</feature>
<dbReference type="CDD" id="cd01317">
    <property type="entry name" value="DHOase_IIa"/>
    <property type="match status" value="1"/>
</dbReference>
<dbReference type="EC" id="3.5.2.3" evidence="7"/>
<comment type="cofactor">
    <cofactor evidence="7">
        <name>Zn(2+)</name>
        <dbReference type="ChEBI" id="CHEBI:29105"/>
    </cofactor>
    <text evidence="7">Binds 2 Zn(2+) ions per subunit.</text>
</comment>
<keyword evidence="6 7" id="KW-0665">Pyrimidine biosynthesis</keyword>
<reference evidence="10 11" key="1">
    <citation type="submission" date="2023-04" db="EMBL/GenBank/DDBJ databases">
        <title>A novel bacteria isolated from coastal sediment.</title>
        <authorList>
            <person name="Liu X.-J."/>
            <person name="Du Z.-J."/>
        </authorList>
    </citation>
    <scope>NUCLEOTIDE SEQUENCE [LARGE SCALE GENOMIC DNA]</scope>
    <source>
        <strain evidence="10 11">SDUM461004</strain>
    </source>
</reference>
<keyword evidence="11" id="KW-1185">Reference proteome</keyword>
<dbReference type="PROSITE" id="PS00483">
    <property type="entry name" value="DIHYDROOROTASE_2"/>
    <property type="match status" value="1"/>
</dbReference>
<evidence type="ECO:0000256" key="3">
    <source>
        <dbReference type="ARBA" id="ARBA00022723"/>
    </source>
</evidence>
<dbReference type="Pfam" id="PF07969">
    <property type="entry name" value="Amidohydro_3"/>
    <property type="match status" value="1"/>
</dbReference>
<dbReference type="Pfam" id="PF12890">
    <property type="entry name" value="DHOase"/>
    <property type="match status" value="1"/>
</dbReference>
<organism evidence="10 11">
    <name type="scientific">Thalassobacterium sedimentorum</name>
    <dbReference type="NCBI Taxonomy" id="3041258"/>
    <lineage>
        <taxon>Bacteria</taxon>
        <taxon>Pseudomonadati</taxon>
        <taxon>Verrucomicrobiota</taxon>
        <taxon>Opitutia</taxon>
        <taxon>Puniceicoccales</taxon>
        <taxon>Coraliomargaritaceae</taxon>
        <taxon>Thalassobacterium</taxon>
    </lineage>
</organism>
<feature type="binding site" evidence="7">
    <location>
        <begin position="64"/>
        <end position="66"/>
    </location>
    <ligand>
        <name>substrate</name>
    </ligand>
</feature>
<dbReference type="InterPro" id="IPR013108">
    <property type="entry name" value="Amidohydro_3"/>
</dbReference>
<comment type="catalytic activity">
    <reaction evidence="7">
        <text>(S)-dihydroorotate + H2O = N-carbamoyl-L-aspartate + H(+)</text>
        <dbReference type="Rhea" id="RHEA:24296"/>
        <dbReference type="ChEBI" id="CHEBI:15377"/>
        <dbReference type="ChEBI" id="CHEBI:15378"/>
        <dbReference type="ChEBI" id="CHEBI:30864"/>
        <dbReference type="ChEBI" id="CHEBI:32814"/>
        <dbReference type="EC" id="3.5.2.3"/>
    </reaction>
</comment>
<dbReference type="HAMAP" id="MF_00220_B">
    <property type="entry name" value="PyrC_classI_B"/>
    <property type="match status" value="1"/>
</dbReference>
<dbReference type="InterPro" id="IPR004722">
    <property type="entry name" value="DHOase"/>
</dbReference>
<keyword evidence="4 7" id="KW-0378">Hydrolase</keyword>
<dbReference type="InterPro" id="IPR024403">
    <property type="entry name" value="DHOase_cat"/>
</dbReference>
<feature type="binding site" evidence="7">
    <location>
        <position position="154"/>
    </location>
    <ligand>
        <name>Zn(2+)</name>
        <dbReference type="ChEBI" id="CHEBI:29105"/>
        <label>2</label>
    </ligand>
</feature>
<dbReference type="SUPFAM" id="SSF51556">
    <property type="entry name" value="Metallo-dependent hydrolases"/>
    <property type="match status" value="1"/>
</dbReference>
<dbReference type="InterPro" id="IPR002195">
    <property type="entry name" value="Dihydroorotase_CS"/>
</dbReference>
<dbReference type="EMBL" id="JARXIC010000020">
    <property type="protein sequence ID" value="MDQ8195176.1"/>
    <property type="molecule type" value="Genomic_DNA"/>
</dbReference>
<comment type="similarity">
    <text evidence="2 7">Belongs to the metallo-dependent hydrolases superfamily. DHOase family. Class I DHOase subfamily.</text>
</comment>
<feature type="binding site" evidence="7">
    <location>
        <position position="234"/>
    </location>
    <ligand>
        <name>Zn(2+)</name>
        <dbReference type="ChEBI" id="CHEBI:29105"/>
        <label>2</label>
    </ligand>
</feature>
<feature type="domain" description="Amidohydrolase 3" evidence="8">
    <location>
        <begin position="340"/>
        <end position="424"/>
    </location>
</feature>
<dbReference type="InterPro" id="IPR011059">
    <property type="entry name" value="Metal-dep_hydrolase_composite"/>
</dbReference>
<accession>A0ABU1AK27</accession>
<keyword evidence="3 7" id="KW-0479">Metal-binding</keyword>
<name>A0ABU1AK27_9BACT</name>
<feature type="binding site" evidence="7">
    <location>
        <position position="307"/>
    </location>
    <ligand>
        <name>Zn(2+)</name>
        <dbReference type="ChEBI" id="CHEBI:29105"/>
        <label>1</label>
    </ligand>
</feature>
<feature type="binding site" evidence="7">
    <location>
        <position position="280"/>
    </location>
    <ligand>
        <name>substrate</name>
    </ligand>
</feature>
<feature type="binding site" evidence="7">
    <location>
        <position position="154"/>
    </location>
    <ligand>
        <name>Zn(2+)</name>
        <dbReference type="ChEBI" id="CHEBI:29105"/>
        <label>1</label>
    </ligand>
</feature>